<dbReference type="Proteomes" id="UP000663722">
    <property type="component" value="Chromosome"/>
</dbReference>
<dbReference type="Pfam" id="PF00440">
    <property type="entry name" value="TetR_N"/>
    <property type="match status" value="1"/>
</dbReference>
<accession>A0A975BM35</accession>
<dbReference type="Gene3D" id="1.10.10.60">
    <property type="entry name" value="Homeodomain-like"/>
    <property type="match status" value="1"/>
</dbReference>
<feature type="DNA-binding region" description="H-T-H motif" evidence="2">
    <location>
        <begin position="25"/>
        <end position="44"/>
    </location>
</feature>
<dbReference type="RefSeq" id="WP_207682776.1">
    <property type="nucleotide sequence ID" value="NZ_CP061800.1"/>
</dbReference>
<dbReference type="InterPro" id="IPR050624">
    <property type="entry name" value="HTH-type_Tx_Regulator"/>
</dbReference>
<dbReference type="KEGG" id="dmm:dnm_037120"/>
<dbReference type="Pfam" id="PF17932">
    <property type="entry name" value="TetR_C_24"/>
    <property type="match status" value="1"/>
</dbReference>
<dbReference type="GO" id="GO:0003677">
    <property type="term" value="F:DNA binding"/>
    <property type="evidence" value="ECO:0007669"/>
    <property type="project" value="UniProtKB-UniRule"/>
</dbReference>
<dbReference type="InterPro" id="IPR041490">
    <property type="entry name" value="KstR2_TetR_C"/>
</dbReference>
<protein>
    <submittedName>
        <fullName evidence="4">HTH domain-containing protein, TetR-type</fullName>
    </submittedName>
</protein>
<evidence type="ECO:0000256" key="1">
    <source>
        <dbReference type="ARBA" id="ARBA00023125"/>
    </source>
</evidence>
<name>A0A975BM35_9BACT</name>
<evidence type="ECO:0000313" key="4">
    <source>
        <dbReference type="EMBL" id="QTA87678.1"/>
    </source>
</evidence>
<dbReference type="PRINTS" id="PR00455">
    <property type="entry name" value="HTHTETR"/>
</dbReference>
<evidence type="ECO:0000256" key="2">
    <source>
        <dbReference type="PROSITE-ProRule" id="PRU00335"/>
    </source>
</evidence>
<evidence type="ECO:0000259" key="3">
    <source>
        <dbReference type="PROSITE" id="PS50977"/>
    </source>
</evidence>
<dbReference type="SUPFAM" id="SSF48498">
    <property type="entry name" value="Tetracyclin repressor-like, C-terminal domain"/>
    <property type="match status" value="1"/>
</dbReference>
<dbReference type="SUPFAM" id="SSF46689">
    <property type="entry name" value="Homeodomain-like"/>
    <property type="match status" value="1"/>
</dbReference>
<dbReference type="EMBL" id="CP061800">
    <property type="protein sequence ID" value="QTA87678.1"/>
    <property type="molecule type" value="Genomic_DNA"/>
</dbReference>
<dbReference type="InterPro" id="IPR036271">
    <property type="entry name" value="Tet_transcr_reg_TetR-rel_C_sf"/>
</dbReference>
<dbReference type="PANTHER" id="PTHR43479">
    <property type="entry name" value="ACREF/ENVCD OPERON REPRESSOR-RELATED"/>
    <property type="match status" value="1"/>
</dbReference>
<dbReference type="InterPro" id="IPR009057">
    <property type="entry name" value="Homeodomain-like_sf"/>
</dbReference>
<dbReference type="PROSITE" id="PS50977">
    <property type="entry name" value="HTH_TETR_2"/>
    <property type="match status" value="1"/>
</dbReference>
<dbReference type="Gene3D" id="1.10.357.10">
    <property type="entry name" value="Tetracycline Repressor, domain 2"/>
    <property type="match status" value="1"/>
</dbReference>
<dbReference type="AlphaFoldDB" id="A0A975BM35"/>
<evidence type="ECO:0000313" key="5">
    <source>
        <dbReference type="Proteomes" id="UP000663722"/>
    </source>
</evidence>
<keyword evidence="1 2" id="KW-0238">DNA-binding</keyword>
<keyword evidence="5" id="KW-1185">Reference proteome</keyword>
<feature type="domain" description="HTH tetR-type" evidence="3">
    <location>
        <begin position="2"/>
        <end position="62"/>
    </location>
</feature>
<organism evidence="4 5">
    <name type="scientific">Desulfonema magnum</name>
    <dbReference type="NCBI Taxonomy" id="45655"/>
    <lineage>
        <taxon>Bacteria</taxon>
        <taxon>Pseudomonadati</taxon>
        <taxon>Thermodesulfobacteriota</taxon>
        <taxon>Desulfobacteria</taxon>
        <taxon>Desulfobacterales</taxon>
        <taxon>Desulfococcaceae</taxon>
        <taxon>Desulfonema</taxon>
    </lineage>
</organism>
<gene>
    <name evidence="4" type="ORF">dnm_037120</name>
</gene>
<sequence length="196" mass="22503">MGNMKEKIKYVSIDLFFKKGYFATSVSDIARGSGIQKASMYYHYPSKEELLFSILKSTMDDVTAYLKNSISGIRNVEEQMRTAVQSHVRFHLDRQKENFIANSELRGLTQDHYRIIVKKRYEYERIFQNIIQKGGEQGIFVKDDVKILSYAILTLCTSGASWFKPTGRLTVDEIAAIYEKFIINGLKQGQVWSGAT</sequence>
<dbReference type="InterPro" id="IPR001647">
    <property type="entry name" value="HTH_TetR"/>
</dbReference>
<dbReference type="PANTHER" id="PTHR43479:SF11">
    <property type="entry name" value="ACREF_ENVCD OPERON REPRESSOR-RELATED"/>
    <property type="match status" value="1"/>
</dbReference>
<proteinExistence type="predicted"/>
<reference evidence="4" key="1">
    <citation type="journal article" date="2021" name="Microb. Physiol.">
        <title>Proteogenomic Insights into the Physiology of Marine, Sulfate-Reducing, Filamentous Desulfonema limicola and Desulfonema magnum.</title>
        <authorList>
            <person name="Schnaars V."/>
            <person name="Wohlbrand L."/>
            <person name="Scheve S."/>
            <person name="Hinrichs C."/>
            <person name="Reinhardt R."/>
            <person name="Rabus R."/>
        </authorList>
    </citation>
    <scope>NUCLEOTIDE SEQUENCE</scope>
    <source>
        <strain evidence="4">4be13</strain>
    </source>
</reference>